<proteinExistence type="predicted"/>
<dbReference type="AlphaFoldDB" id="A0AAQ4CWI1"/>
<feature type="transmembrane region" description="Helical" evidence="1">
    <location>
        <begin position="68"/>
        <end position="94"/>
    </location>
</feature>
<keyword evidence="1" id="KW-0472">Membrane</keyword>
<dbReference type="EMBL" id="AP025226">
    <property type="protein sequence ID" value="BDC00163.1"/>
    <property type="molecule type" value="Genomic_DNA"/>
</dbReference>
<accession>A0AAQ4CWI1</accession>
<feature type="transmembrane region" description="Helical" evidence="1">
    <location>
        <begin position="24"/>
        <end position="47"/>
    </location>
</feature>
<organism evidence="2 3">
    <name type="scientific">Saccharolobus caldissimus</name>
    <dbReference type="NCBI Taxonomy" id="1702097"/>
    <lineage>
        <taxon>Archaea</taxon>
        <taxon>Thermoproteota</taxon>
        <taxon>Thermoprotei</taxon>
        <taxon>Sulfolobales</taxon>
        <taxon>Sulfolobaceae</taxon>
        <taxon>Saccharolobus</taxon>
    </lineage>
</organism>
<reference evidence="2 3" key="1">
    <citation type="journal article" date="2022" name="Microbiol. Resour. Announc.">
        <title>Complete Genome Sequence of the Hyperthermophilic and Acidophilic Archaeon Saccharolobus caldissimus Strain HS-3T.</title>
        <authorList>
            <person name="Sakai H.D."/>
            <person name="Kurosawa N."/>
        </authorList>
    </citation>
    <scope>NUCLEOTIDE SEQUENCE [LARGE SCALE GENOMIC DNA]</scope>
    <source>
        <strain evidence="2 3">JCM32116</strain>
    </source>
</reference>
<protein>
    <submittedName>
        <fullName evidence="2">Uncharacterized protein</fullName>
    </submittedName>
</protein>
<dbReference type="Proteomes" id="UP001319921">
    <property type="component" value="Chromosome"/>
</dbReference>
<name>A0AAQ4CWI1_9CREN</name>
<dbReference type="RefSeq" id="WP_229570871.1">
    <property type="nucleotide sequence ID" value="NZ_AP025226.1"/>
</dbReference>
<evidence type="ECO:0000313" key="2">
    <source>
        <dbReference type="EMBL" id="BDC00163.1"/>
    </source>
</evidence>
<keyword evidence="1" id="KW-0812">Transmembrane</keyword>
<gene>
    <name evidence="2" type="ORF">SACC_31790</name>
</gene>
<evidence type="ECO:0000256" key="1">
    <source>
        <dbReference type="SAM" id="Phobius"/>
    </source>
</evidence>
<keyword evidence="3" id="KW-1185">Reference proteome</keyword>
<keyword evidence="1" id="KW-1133">Transmembrane helix</keyword>
<dbReference type="GeneID" id="68867902"/>
<dbReference type="KEGG" id="scas:SACC_31790"/>
<evidence type="ECO:0000313" key="3">
    <source>
        <dbReference type="Proteomes" id="UP001319921"/>
    </source>
</evidence>
<sequence>MNQLLGVTQYPLFYISREFMGNEFSILVGIFTLNSLFGSALAAYVALSRLTYTIYKQDMMKSIAIVAAFFIILNTLGVIFSLSASNALILLYFYTTELLKFQK</sequence>